<feature type="compositionally biased region" description="Basic and acidic residues" evidence="3">
    <location>
        <begin position="799"/>
        <end position="823"/>
    </location>
</feature>
<accession>K0TFC5</accession>
<comment type="similarity">
    <text evidence="1">Belongs to the sel-1 family.</text>
</comment>
<evidence type="ECO:0000256" key="2">
    <source>
        <dbReference type="PROSITE-ProRule" id="PRU00175"/>
    </source>
</evidence>
<protein>
    <recommendedName>
        <fullName evidence="4">RING-type domain-containing protein</fullName>
    </recommendedName>
</protein>
<dbReference type="InterPro" id="IPR050767">
    <property type="entry name" value="Sel1_AlgK"/>
</dbReference>
<keyword evidence="2" id="KW-0479">Metal-binding</keyword>
<dbReference type="AlphaFoldDB" id="K0TFC5"/>
<dbReference type="Proteomes" id="UP000266841">
    <property type="component" value="Unassembled WGS sequence"/>
</dbReference>
<dbReference type="Gene3D" id="1.25.40.10">
    <property type="entry name" value="Tetratricopeptide repeat domain"/>
    <property type="match status" value="1"/>
</dbReference>
<feature type="region of interest" description="Disordered" evidence="3">
    <location>
        <begin position="1018"/>
        <end position="1091"/>
    </location>
</feature>
<feature type="region of interest" description="Disordered" evidence="3">
    <location>
        <begin position="227"/>
        <end position="256"/>
    </location>
</feature>
<evidence type="ECO:0000256" key="3">
    <source>
        <dbReference type="SAM" id="MobiDB-lite"/>
    </source>
</evidence>
<dbReference type="SMART" id="SM00671">
    <property type="entry name" value="SEL1"/>
    <property type="match status" value="4"/>
</dbReference>
<dbReference type="EMBL" id="AGNL01010351">
    <property type="protein sequence ID" value="EJK69197.1"/>
    <property type="molecule type" value="Genomic_DNA"/>
</dbReference>
<dbReference type="PROSITE" id="PS50089">
    <property type="entry name" value="ZF_RING_2"/>
    <property type="match status" value="1"/>
</dbReference>
<dbReference type="SUPFAM" id="SSF57850">
    <property type="entry name" value="RING/U-box"/>
    <property type="match status" value="2"/>
</dbReference>
<dbReference type="GO" id="GO:0008270">
    <property type="term" value="F:zinc ion binding"/>
    <property type="evidence" value="ECO:0007669"/>
    <property type="project" value="UniProtKB-KW"/>
</dbReference>
<dbReference type="InterPro" id="IPR013083">
    <property type="entry name" value="Znf_RING/FYVE/PHD"/>
</dbReference>
<feature type="region of interest" description="Disordered" evidence="3">
    <location>
        <begin position="432"/>
        <end position="470"/>
    </location>
</feature>
<feature type="region of interest" description="Disordered" evidence="3">
    <location>
        <begin position="967"/>
        <end position="1000"/>
    </location>
</feature>
<dbReference type="PANTHER" id="PTHR11102:SF160">
    <property type="entry name" value="ERAD-ASSOCIATED E3 UBIQUITIN-PROTEIN LIGASE COMPONENT HRD3"/>
    <property type="match status" value="1"/>
</dbReference>
<keyword evidence="2" id="KW-0862">Zinc</keyword>
<feature type="region of interest" description="Disordered" evidence="3">
    <location>
        <begin position="799"/>
        <end position="830"/>
    </location>
</feature>
<evidence type="ECO:0000259" key="4">
    <source>
        <dbReference type="PROSITE" id="PS50089"/>
    </source>
</evidence>
<name>K0TFC5_THAOC</name>
<proteinExistence type="inferred from homology"/>
<dbReference type="InterPro" id="IPR006597">
    <property type="entry name" value="Sel1-like"/>
</dbReference>
<feature type="region of interest" description="Disordered" evidence="3">
    <location>
        <begin position="531"/>
        <end position="554"/>
    </location>
</feature>
<organism evidence="5 6">
    <name type="scientific">Thalassiosira oceanica</name>
    <name type="common">Marine diatom</name>
    <dbReference type="NCBI Taxonomy" id="159749"/>
    <lineage>
        <taxon>Eukaryota</taxon>
        <taxon>Sar</taxon>
        <taxon>Stramenopiles</taxon>
        <taxon>Ochrophyta</taxon>
        <taxon>Bacillariophyta</taxon>
        <taxon>Coscinodiscophyceae</taxon>
        <taxon>Thalassiosirophycidae</taxon>
        <taxon>Thalassiosirales</taxon>
        <taxon>Thalassiosiraceae</taxon>
        <taxon>Thalassiosira</taxon>
    </lineage>
</organism>
<feature type="compositionally biased region" description="Gly residues" evidence="3">
    <location>
        <begin position="315"/>
        <end position="325"/>
    </location>
</feature>
<dbReference type="GO" id="GO:0005737">
    <property type="term" value="C:cytoplasm"/>
    <property type="evidence" value="ECO:0007669"/>
    <property type="project" value="UniProtKB-ARBA"/>
</dbReference>
<evidence type="ECO:0000256" key="1">
    <source>
        <dbReference type="ARBA" id="ARBA00038101"/>
    </source>
</evidence>
<feature type="compositionally biased region" description="Basic and acidic residues" evidence="3">
    <location>
        <begin position="449"/>
        <end position="470"/>
    </location>
</feature>
<dbReference type="InterPro" id="IPR011990">
    <property type="entry name" value="TPR-like_helical_dom_sf"/>
</dbReference>
<dbReference type="Pfam" id="PF08238">
    <property type="entry name" value="Sel1"/>
    <property type="match status" value="3"/>
</dbReference>
<dbReference type="InterPro" id="IPR001841">
    <property type="entry name" value="Znf_RING"/>
</dbReference>
<sequence length="1212" mass="133904">MKVDPRAVFEFGLYNDSDAKIQVHKRTVKDGEELVEYTVPKISGEKGPLHCNLEQWPDFDALCLAKSFNKIQKFQEYGKCLTGTYSKIWKTVVAKYYSTDELKKESGAFNNARKKMITLTVHVEQPRDSHLDYLNDIKFEDFSSDFSPIDFYAEFERHILGTEHLEGTSPMPTDAQWNKMFVKAFPLDPQRYWLDQRKEYNDPSVSLLTIVRTMQVFYNRLKEDNLKSNGDASSNANDDDSKSTSEAKAEGEKKRKIDDIDEYCSSTAFSKPKATSICRIHGGHKWGDCNLNPLSSNYFPRDPNFQGSRGRGRGRGGGYSGGHQNGPGQIEQHHYQWSGPGTGPTSYQYQPTGPSNIPRVLFAQPLQVTSLGLIDDRVWYRPAICPSREHHRSLLAACDSPERPVVRPGQEGVAGDLVHVAVVLAKAQLEQDPAVQQRRQPPEGSVQRRVPDVKVHSRAGLEEDRHERDRRRAQCAAAHRYRGVADHVIPLLFSEAAAGHVDGGAGARANASPPPCRAVCVREESGKFRKGYAETGEDQRKRKSPCPMSNEAAAVADSANVEPADLGVAQNLQQRLMASGHERPEGDACPICFDLIELPLGHHSKINVCCMKRVCDGCRLAAHQRGIYGRCPFCRTPFPADDPSRLAMIQKRVNKGDADAITILGEQHCQGTLGLAKNVPRAIELWTEAAELGSSEAQNHLGHKYCNGDTGVGVEVDRARGIHHLQQSAMKGNAESRHNLGAAEDENGDYQLALQHWMISAKMGFEQSLNEIKEMYKEGRATKAQYAEALLGYRDAVEETKSPQREEAKRLDQASPRDARHLAPDSTQTWVDFQDGGRGHLLDRDYAGHLQEHVDGQAEVQILLPVKPRQGGPSCRGFALSTGARGARTAARTGLGASPVVFGPMECHAVVFRFSAPRAASPQWNVPVAQLLAPLAPPIRPVARTSAAATGVPLPWMDISRRLGRWRGATHRNAPRPGPRFRRELSGGSSLQRPETSPLNSAAAALLATPVPRHGIEPLELIASPAPTSTEGRQSKKRRESEGEGRRRRRRAGRKQGMSDAAAAVAGSADAESSATRNLQQQLMESGHERPEGHRCPICFDLIEFPMGQHSKMNICCMKRVCNGCDLASRQRGLMGCPFCRTPHPHDDASTLVMVQKRVSKGDSKAIAYLGEQHYQGILGLARDVPRAIELWTEAAELGSVNAHHIETPWKR</sequence>
<dbReference type="SUPFAM" id="SSF81901">
    <property type="entry name" value="HCP-like"/>
    <property type="match status" value="1"/>
</dbReference>
<evidence type="ECO:0000313" key="5">
    <source>
        <dbReference type="EMBL" id="EJK69197.1"/>
    </source>
</evidence>
<comment type="caution">
    <text evidence="5">The sequence shown here is derived from an EMBL/GenBank/DDBJ whole genome shotgun (WGS) entry which is preliminary data.</text>
</comment>
<feature type="compositionally biased region" description="Polar residues" evidence="3">
    <location>
        <begin position="987"/>
        <end position="1000"/>
    </location>
</feature>
<feature type="compositionally biased region" description="Low complexity" evidence="3">
    <location>
        <begin position="1059"/>
        <end position="1075"/>
    </location>
</feature>
<keyword evidence="6" id="KW-1185">Reference proteome</keyword>
<feature type="region of interest" description="Disordered" evidence="3">
    <location>
        <begin position="304"/>
        <end position="329"/>
    </location>
</feature>
<feature type="domain" description="RING-type" evidence="4">
    <location>
        <begin position="589"/>
        <end position="635"/>
    </location>
</feature>
<feature type="compositionally biased region" description="Basic and acidic residues" evidence="3">
    <location>
        <begin position="239"/>
        <end position="256"/>
    </location>
</feature>
<keyword evidence="2" id="KW-0863">Zinc-finger</keyword>
<evidence type="ECO:0000313" key="6">
    <source>
        <dbReference type="Proteomes" id="UP000266841"/>
    </source>
</evidence>
<dbReference type="PANTHER" id="PTHR11102">
    <property type="entry name" value="SEL-1-LIKE PROTEIN"/>
    <property type="match status" value="1"/>
</dbReference>
<dbReference type="Gene3D" id="3.30.40.10">
    <property type="entry name" value="Zinc/RING finger domain, C3HC4 (zinc finger)"/>
    <property type="match status" value="1"/>
</dbReference>
<feature type="compositionally biased region" description="Low complexity" evidence="3">
    <location>
        <begin position="227"/>
        <end position="236"/>
    </location>
</feature>
<gene>
    <name evidence="5" type="ORF">THAOC_09572</name>
</gene>
<reference evidence="5 6" key="1">
    <citation type="journal article" date="2012" name="Genome Biol.">
        <title>Genome and low-iron response of an oceanic diatom adapted to chronic iron limitation.</title>
        <authorList>
            <person name="Lommer M."/>
            <person name="Specht M."/>
            <person name="Roy A.S."/>
            <person name="Kraemer L."/>
            <person name="Andreson R."/>
            <person name="Gutowska M.A."/>
            <person name="Wolf J."/>
            <person name="Bergner S.V."/>
            <person name="Schilhabel M.B."/>
            <person name="Klostermeier U.C."/>
            <person name="Beiko R.G."/>
            <person name="Rosenstiel P."/>
            <person name="Hippler M."/>
            <person name="Laroche J."/>
        </authorList>
    </citation>
    <scope>NUCLEOTIDE SEQUENCE [LARGE SCALE GENOMIC DNA]</scope>
    <source>
        <strain evidence="5 6">CCMP1005</strain>
    </source>
</reference>